<dbReference type="AlphaFoldDB" id="A0A246RVS5"/>
<dbReference type="EMBL" id="MZMV01000001">
    <property type="protein sequence ID" value="OWV13771.1"/>
    <property type="molecule type" value="Genomic_DNA"/>
</dbReference>
<comment type="caution">
    <text evidence="1">The sequence shown here is derived from an EMBL/GenBank/DDBJ whole genome shotgun (WGS) entry which is preliminary data.</text>
</comment>
<dbReference type="Proteomes" id="UP000197174">
    <property type="component" value="Unassembled WGS sequence"/>
</dbReference>
<protein>
    <recommendedName>
        <fullName evidence="3">DinB-like domain-containing protein</fullName>
    </recommendedName>
</protein>
<evidence type="ECO:0000313" key="1">
    <source>
        <dbReference type="EMBL" id="OWV13771.1"/>
    </source>
</evidence>
<dbReference type="SUPFAM" id="SSF109854">
    <property type="entry name" value="DinB/YfiT-like putative metalloenzymes"/>
    <property type="match status" value="1"/>
</dbReference>
<proteinExistence type="predicted"/>
<dbReference type="RefSeq" id="WP_088641846.1">
    <property type="nucleotide sequence ID" value="NZ_CBDRBW010000008.1"/>
</dbReference>
<evidence type="ECO:0000313" key="2">
    <source>
        <dbReference type="Proteomes" id="UP000197174"/>
    </source>
</evidence>
<keyword evidence="2" id="KW-1185">Reference proteome</keyword>
<dbReference type="OrthoDB" id="3696649at2"/>
<dbReference type="Gene3D" id="1.20.120.450">
    <property type="entry name" value="dinb family like domain"/>
    <property type="match status" value="1"/>
</dbReference>
<organism evidence="1 2">
    <name type="scientific">Micromonospora wenchangensis</name>
    <dbReference type="NCBI Taxonomy" id="1185415"/>
    <lineage>
        <taxon>Bacteria</taxon>
        <taxon>Bacillati</taxon>
        <taxon>Actinomycetota</taxon>
        <taxon>Actinomycetes</taxon>
        <taxon>Micromonosporales</taxon>
        <taxon>Micromonosporaceae</taxon>
        <taxon>Micromonospora</taxon>
    </lineage>
</organism>
<sequence length="155" mass="16899">MELRAVYRSLLAEVEAGGFRPAPPGGWDAERIVAHLVANDELMSEATEAVLAGAPFAYYDLTGVHRPELDALVERCGGLPGLATLLRATSGRLCGLVDRLGPAADTPVETHLREGFDLVVDEPLPWSRTLDLHARVHLPRHLAQLRMLRDQPQPA</sequence>
<name>A0A246RVS5_9ACTN</name>
<reference evidence="1 2" key="1">
    <citation type="submission" date="2017-03" db="EMBL/GenBank/DDBJ databases">
        <title>Whole genome sequence of Micromonospora wenchangensis, isolated from mangrove soil.</title>
        <authorList>
            <person name="Yang H."/>
        </authorList>
    </citation>
    <scope>NUCLEOTIDE SEQUENCE [LARGE SCALE GENOMIC DNA]</scope>
    <source>
        <strain evidence="1 2">CCTCC AA 2012002</strain>
    </source>
</reference>
<gene>
    <name evidence="1" type="ORF">B5D80_01230</name>
</gene>
<dbReference type="InterPro" id="IPR034660">
    <property type="entry name" value="DinB/YfiT-like"/>
</dbReference>
<evidence type="ECO:0008006" key="3">
    <source>
        <dbReference type="Google" id="ProtNLM"/>
    </source>
</evidence>
<accession>A0A246RVS5</accession>